<name>A0A2S0VMX7_9ALTE</name>
<dbReference type="Gene3D" id="1.20.120.530">
    <property type="entry name" value="GntR ligand-binding domain-like"/>
    <property type="match status" value="1"/>
</dbReference>
<dbReference type="InterPro" id="IPR036388">
    <property type="entry name" value="WH-like_DNA-bd_sf"/>
</dbReference>
<dbReference type="SUPFAM" id="SSF46785">
    <property type="entry name" value="Winged helix' DNA-binding domain"/>
    <property type="match status" value="1"/>
</dbReference>
<dbReference type="PRINTS" id="PR00035">
    <property type="entry name" value="HTHGNTR"/>
</dbReference>
<dbReference type="SMART" id="SM00345">
    <property type="entry name" value="HTH_GNTR"/>
    <property type="match status" value="1"/>
</dbReference>
<accession>A0A2S0VMX7</accession>
<protein>
    <submittedName>
        <fullName evidence="5">FadR family transcriptional regulator</fullName>
    </submittedName>
</protein>
<dbReference type="SUPFAM" id="SSF48008">
    <property type="entry name" value="GntR ligand-binding domain-like"/>
    <property type="match status" value="1"/>
</dbReference>
<dbReference type="Proteomes" id="UP000244441">
    <property type="component" value="Chromosome"/>
</dbReference>
<dbReference type="OrthoDB" id="9028214at2"/>
<sequence length="233" mass="26256">MSPLLSQILTIPQLITRELGGLIVSGQYNPNNPVPTEMDLSRHFGVSRSSIREAVKMLSAKGLIDSKRNQGIAILPRDNWNILDPDVLAWSQKYGSSRQLQIEFIQMRKAIEPEATYYAATQGQVDDVIAIDSAYCHLFKVVQEQQAEQFSAAVCEFHLAIIKASRNRFYCNMQPFLKTAITSLYDNELDSIPSNVKALTLYDKLVQAIKTHRADVAKNTMAELVELDCERIH</sequence>
<dbReference type="Pfam" id="PF00392">
    <property type="entry name" value="GntR"/>
    <property type="match status" value="1"/>
</dbReference>
<dbReference type="InterPro" id="IPR011711">
    <property type="entry name" value="GntR_C"/>
</dbReference>
<gene>
    <name evidence="5" type="ORF">C2869_03495</name>
</gene>
<dbReference type="InterPro" id="IPR000524">
    <property type="entry name" value="Tscrpt_reg_HTH_GntR"/>
</dbReference>
<keyword evidence="2" id="KW-0238">DNA-binding</keyword>
<dbReference type="KEGG" id="cate:C2869_03495"/>
<keyword evidence="1" id="KW-0805">Transcription regulation</keyword>
<dbReference type="SMART" id="SM00895">
    <property type="entry name" value="FCD"/>
    <property type="match status" value="1"/>
</dbReference>
<keyword evidence="3" id="KW-0804">Transcription</keyword>
<dbReference type="AlphaFoldDB" id="A0A2S0VMX7"/>
<dbReference type="RefSeq" id="WP_108601632.1">
    <property type="nucleotide sequence ID" value="NZ_CP026604.1"/>
</dbReference>
<evidence type="ECO:0000313" key="6">
    <source>
        <dbReference type="Proteomes" id="UP000244441"/>
    </source>
</evidence>
<dbReference type="PROSITE" id="PS50949">
    <property type="entry name" value="HTH_GNTR"/>
    <property type="match status" value="1"/>
</dbReference>
<dbReference type="PANTHER" id="PTHR43537:SF44">
    <property type="entry name" value="GNTR FAMILY REGULATORY PROTEIN"/>
    <property type="match status" value="1"/>
</dbReference>
<evidence type="ECO:0000256" key="2">
    <source>
        <dbReference type="ARBA" id="ARBA00023125"/>
    </source>
</evidence>
<dbReference type="GO" id="GO:0003700">
    <property type="term" value="F:DNA-binding transcription factor activity"/>
    <property type="evidence" value="ECO:0007669"/>
    <property type="project" value="InterPro"/>
</dbReference>
<dbReference type="CDD" id="cd07377">
    <property type="entry name" value="WHTH_GntR"/>
    <property type="match status" value="1"/>
</dbReference>
<dbReference type="GO" id="GO:0003677">
    <property type="term" value="F:DNA binding"/>
    <property type="evidence" value="ECO:0007669"/>
    <property type="project" value="UniProtKB-KW"/>
</dbReference>
<evidence type="ECO:0000259" key="4">
    <source>
        <dbReference type="PROSITE" id="PS50949"/>
    </source>
</evidence>
<organism evidence="5 6">
    <name type="scientific">Saccharobesus litoralis</name>
    <dbReference type="NCBI Taxonomy" id="2172099"/>
    <lineage>
        <taxon>Bacteria</taxon>
        <taxon>Pseudomonadati</taxon>
        <taxon>Pseudomonadota</taxon>
        <taxon>Gammaproteobacteria</taxon>
        <taxon>Alteromonadales</taxon>
        <taxon>Alteromonadaceae</taxon>
        <taxon>Saccharobesus</taxon>
    </lineage>
</organism>
<reference evidence="5 6" key="1">
    <citation type="submission" date="2018-01" db="EMBL/GenBank/DDBJ databases">
        <title>Genome sequence of a Cantenovulum-like bacteria.</title>
        <authorList>
            <person name="Tan W.R."/>
            <person name="Lau N.-S."/>
            <person name="Go F."/>
            <person name="Amirul A.-A.A."/>
        </authorList>
    </citation>
    <scope>NUCLEOTIDE SEQUENCE [LARGE SCALE GENOMIC DNA]</scope>
    <source>
        <strain evidence="5 6">CCB-QB4</strain>
    </source>
</reference>
<dbReference type="Gene3D" id="1.10.10.10">
    <property type="entry name" value="Winged helix-like DNA-binding domain superfamily/Winged helix DNA-binding domain"/>
    <property type="match status" value="1"/>
</dbReference>
<evidence type="ECO:0000256" key="3">
    <source>
        <dbReference type="ARBA" id="ARBA00023163"/>
    </source>
</evidence>
<keyword evidence="6" id="KW-1185">Reference proteome</keyword>
<evidence type="ECO:0000313" key="5">
    <source>
        <dbReference type="EMBL" id="AWB65556.1"/>
    </source>
</evidence>
<feature type="domain" description="HTH gntR-type" evidence="4">
    <location>
        <begin position="9"/>
        <end position="77"/>
    </location>
</feature>
<proteinExistence type="predicted"/>
<dbReference type="InterPro" id="IPR008920">
    <property type="entry name" value="TF_FadR/GntR_C"/>
</dbReference>
<dbReference type="Pfam" id="PF07729">
    <property type="entry name" value="FCD"/>
    <property type="match status" value="1"/>
</dbReference>
<dbReference type="InterPro" id="IPR036390">
    <property type="entry name" value="WH_DNA-bd_sf"/>
</dbReference>
<dbReference type="PANTHER" id="PTHR43537">
    <property type="entry name" value="TRANSCRIPTIONAL REGULATOR, GNTR FAMILY"/>
    <property type="match status" value="1"/>
</dbReference>
<dbReference type="EMBL" id="CP026604">
    <property type="protein sequence ID" value="AWB65556.1"/>
    <property type="molecule type" value="Genomic_DNA"/>
</dbReference>
<evidence type="ECO:0000256" key="1">
    <source>
        <dbReference type="ARBA" id="ARBA00023015"/>
    </source>
</evidence>